<keyword evidence="4 6" id="KW-1133">Transmembrane helix</keyword>
<name>A0A9D1F5M5_9FIRM</name>
<evidence type="ECO:0000256" key="3">
    <source>
        <dbReference type="ARBA" id="ARBA00022692"/>
    </source>
</evidence>
<feature type="transmembrane region" description="Helical" evidence="6">
    <location>
        <begin position="12"/>
        <end position="33"/>
    </location>
</feature>
<feature type="transmembrane region" description="Helical" evidence="6">
    <location>
        <begin position="251"/>
        <end position="280"/>
    </location>
</feature>
<feature type="transmembrane region" description="Helical" evidence="6">
    <location>
        <begin position="211"/>
        <end position="231"/>
    </location>
</feature>
<reference evidence="7" key="1">
    <citation type="submission" date="2020-10" db="EMBL/GenBank/DDBJ databases">
        <authorList>
            <person name="Gilroy R."/>
        </authorList>
    </citation>
    <scope>NUCLEOTIDE SEQUENCE</scope>
    <source>
        <strain evidence="7">CHK178-757</strain>
    </source>
</reference>
<evidence type="ECO:0000313" key="7">
    <source>
        <dbReference type="EMBL" id="HIS47785.1"/>
    </source>
</evidence>
<sequence length="333" mass="35549">MSKGKNIVKRIAGTLMLPVAMYIVMMIMCYSTGKMYFGTWAMWKTLIVDIAVAVTCAMGIGLQFKCGRFDFSGGAIMLISVILAGTWVKNFDNNPVVFFIMCLVLCTVLSVLVGVLYVYGRLPIVIATIGMAMFYEALTALFNNGAGVSLVAIMSLKVFSTFPVVLIPLVIAVGVYAFYTYGTTTGKQAVILANNQQAGVNIGINEKKNVIISYVFSGIIFGMATVIYASTDMRSASFSSLSTVSELFSNILPVFIGLMLAGFCGDTIGTIMGSITLCLMSYGLTAVFSAEMGTAITTVITGVFILVINVVSAQGSHWIAAVKGKFKHKTVSA</sequence>
<dbReference type="Proteomes" id="UP000823927">
    <property type="component" value="Unassembled WGS sequence"/>
</dbReference>
<proteinExistence type="predicted"/>
<feature type="transmembrane region" description="Helical" evidence="6">
    <location>
        <begin position="71"/>
        <end position="90"/>
    </location>
</feature>
<evidence type="ECO:0000256" key="2">
    <source>
        <dbReference type="ARBA" id="ARBA00022475"/>
    </source>
</evidence>
<keyword evidence="5 6" id="KW-0472">Membrane</keyword>
<evidence type="ECO:0000256" key="6">
    <source>
        <dbReference type="SAM" id="Phobius"/>
    </source>
</evidence>
<comment type="subcellular location">
    <subcellularLocation>
        <location evidence="1">Cell membrane</location>
        <topology evidence="1">Multi-pass membrane protein</topology>
    </subcellularLocation>
</comment>
<organism evidence="7 8">
    <name type="scientific">Candidatus Scybalocola faecigallinarum</name>
    <dbReference type="NCBI Taxonomy" id="2840941"/>
    <lineage>
        <taxon>Bacteria</taxon>
        <taxon>Bacillati</taxon>
        <taxon>Bacillota</taxon>
        <taxon>Clostridia</taxon>
        <taxon>Lachnospirales</taxon>
        <taxon>Lachnospiraceae</taxon>
        <taxon>Lachnospiraceae incertae sedis</taxon>
        <taxon>Candidatus Scybalocola (ex Gilroy et al. 2021)</taxon>
    </lineage>
</organism>
<gene>
    <name evidence="7" type="ORF">IAB46_09605</name>
</gene>
<evidence type="ECO:0000256" key="1">
    <source>
        <dbReference type="ARBA" id="ARBA00004651"/>
    </source>
</evidence>
<feature type="transmembrane region" description="Helical" evidence="6">
    <location>
        <begin position="132"/>
        <end position="153"/>
    </location>
</feature>
<feature type="transmembrane region" description="Helical" evidence="6">
    <location>
        <begin position="159"/>
        <end position="179"/>
    </location>
</feature>
<feature type="transmembrane region" description="Helical" evidence="6">
    <location>
        <begin position="45"/>
        <end position="64"/>
    </location>
</feature>
<evidence type="ECO:0000313" key="8">
    <source>
        <dbReference type="Proteomes" id="UP000823927"/>
    </source>
</evidence>
<dbReference type="PANTHER" id="PTHR32196">
    <property type="entry name" value="ABC TRANSPORTER PERMEASE PROTEIN YPHD-RELATED-RELATED"/>
    <property type="match status" value="1"/>
</dbReference>
<evidence type="ECO:0000256" key="5">
    <source>
        <dbReference type="ARBA" id="ARBA00023136"/>
    </source>
</evidence>
<reference evidence="7" key="2">
    <citation type="journal article" date="2021" name="PeerJ">
        <title>Extensive microbial diversity within the chicken gut microbiome revealed by metagenomics and culture.</title>
        <authorList>
            <person name="Gilroy R."/>
            <person name="Ravi A."/>
            <person name="Getino M."/>
            <person name="Pursley I."/>
            <person name="Horton D.L."/>
            <person name="Alikhan N.F."/>
            <person name="Baker D."/>
            <person name="Gharbi K."/>
            <person name="Hall N."/>
            <person name="Watson M."/>
            <person name="Adriaenssens E.M."/>
            <person name="Foster-Nyarko E."/>
            <person name="Jarju S."/>
            <person name="Secka A."/>
            <person name="Antonio M."/>
            <person name="Oren A."/>
            <person name="Chaudhuri R.R."/>
            <person name="La Ragione R."/>
            <person name="Hildebrand F."/>
            <person name="Pallen M.J."/>
        </authorList>
    </citation>
    <scope>NUCLEOTIDE SEQUENCE</scope>
    <source>
        <strain evidence="7">CHK178-757</strain>
    </source>
</reference>
<evidence type="ECO:0008006" key="9">
    <source>
        <dbReference type="Google" id="ProtNLM"/>
    </source>
</evidence>
<protein>
    <recommendedName>
        <fullName evidence="9">ABC transporter permease</fullName>
    </recommendedName>
</protein>
<keyword evidence="3 6" id="KW-0812">Transmembrane</keyword>
<dbReference type="InterPro" id="IPR001851">
    <property type="entry name" value="ABC_transp_permease"/>
</dbReference>
<evidence type="ECO:0000256" key="4">
    <source>
        <dbReference type="ARBA" id="ARBA00022989"/>
    </source>
</evidence>
<accession>A0A9D1F5M5</accession>
<keyword evidence="2" id="KW-1003">Cell membrane</keyword>
<feature type="transmembrane region" description="Helical" evidence="6">
    <location>
        <begin position="96"/>
        <end position="120"/>
    </location>
</feature>
<dbReference type="GO" id="GO:0022857">
    <property type="term" value="F:transmembrane transporter activity"/>
    <property type="evidence" value="ECO:0007669"/>
    <property type="project" value="InterPro"/>
</dbReference>
<comment type="caution">
    <text evidence="7">The sequence shown here is derived from an EMBL/GenBank/DDBJ whole genome shotgun (WGS) entry which is preliminary data.</text>
</comment>
<dbReference type="Pfam" id="PF02653">
    <property type="entry name" value="BPD_transp_2"/>
    <property type="match status" value="1"/>
</dbReference>
<dbReference type="AlphaFoldDB" id="A0A9D1F5M5"/>
<dbReference type="EMBL" id="DVIT01000033">
    <property type="protein sequence ID" value="HIS47785.1"/>
    <property type="molecule type" value="Genomic_DNA"/>
</dbReference>
<feature type="transmembrane region" description="Helical" evidence="6">
    <location>
        <begin position="292"/>
        <end position="311"/>
    </location>
</feature>
<dbReference type="GO" id="GO:0005886">
    <property type="term" value="C:plasma membrane"/>
    <property type="evidence" value="ECO:0007669"/>
    <property type="project" value="UniProtKB-SubCell"/>
</dbReference>